<keyword evidence="12" id="KW-1185">Reference proteome</keyword>
<dbReference type="NCBIfam" id="TIGR00728">
    <property type="entry name" value="OPT_sfam"/>
    <property type="match status" value="1"/>
</dbReference>
<feature type="transmembrane region" description="Helical" evidence="10">
    <location>
        <begin position="697"/>
        <end position="722"/>
    </location>
</feature>
<dbReference type="InterPro" id="IPR004813">
    <property type="entry name" value="OPT"/>
</dbReference>
<keyword evidence="6" id="KW-0653">Protein transport</keyword>
<keyword evidence="8 10" id="KW-0472">Membrane</keyword>
<dbReference type="PANTHER" id="PTHR22601">
    <property type="entry name" value="ISP4 LIKE PROTEIN"/>
    <property type="match status" value="1"/>
</dbReference>
<evidence type="ECO:0000256" key="4">
    <source>
        <dbReference type="ARBA" id="ARBA00022692"/>
    </source>
</evidence>
<evidence type="ECO:0000256" key="5">
    <source>
        <dbReference type="ARBA" id="ARBA00022856"/>
    </source>
</evidence>
<dbReference type="InterPro" id="IPR004648">
    <property type="entry name" value="Oligpept_transpt"/>
</dbReference>
<comment type="subcellular location">
    <subcellularLocation>
        <location evidence="1">Membrane</location>
        <topology evidence="1">Multi-pass membrane protein</topology>
    </subcellularLocation>
</comment>
<comment type="caution">
    <text evidence="11">The sequence shown here is derived from an EMBL/GenBank/DDBJ whole genome shotgun (WGS) entry which is preliminary data.</text>
</comment>
<evidence type="ECO:0000256" key="6">
    <source>
        <dbReference type="ARBA" id="ARBA00022927"/>
    </source>
</evidence>
<feature type="transmembrane region" description="Helical" evidence="10">
    <location>
        <begin position="73"/>
        <end position="92"/>
    </location>
</feature>
<feature type="transmembrane region" description="Helical" evidence="10">
    <location>
        <begin position="98"/>
        <end position="116"/>
    </location>
</feature>
<comment type="similarity">
    <text evidence="2">Belongs to the oligopeptide OPT transporter family.</text>
</comment>
<evidence type="ECO:0000256" key="8">
    <source>
        <dbReference type="ARBA" id="ARBA00023136"/>
    </source>
</evidence>
<evidence type="ECO:0000256" key="9">
    <source>
        <dbReference type="SAM" id="MobiDB-lite"/>
    </source>
</evidence>
<feature type="compositionally biased region" description="Basic and acidic residues" evidence="9">
    <location>
        <begin position="1"/>
        <end position="14"/>
    </location>
</feature>
<keyword evidence="4 10" id="KW-0812">Transmembrane</keyword>
<dbReference type="Pfam" id="PF03169">
    <property type="entry name" value="OPT"/>
    <property type="match status" value="1"/>
</dbReference>
<name>A0ABN7VNN3_GIGMA</name>
<evidence type="ECO:0000313" key="11">
    <source>
        <dbReference type="EMBL" id="CAG8785187.1"/>
    </source>
</evidence>
<gene>
    <name evidence="11" type="ORF">GMARGA_LOCUS20314</name>
</gene>
<evidence type="ECO:0000313" key="12">
    <source>
        <dbReference type="Proteomes" id="UP000789901"/>
    </source>
</evidence>
<organism evidence="11 12">
    <name type="scientific">Gigaspora margarita</name>
    <dbReference type="NCBI Taxonomy" id="4874"/>
    <lineage>
        <taxon>Eukaryota</taxon>
        <taxon>Fungi</taxon>
        <taxon>Fungi incertae sedis</taxon>
        <taxon>Mucoromycota</taxon>
        <taxon>Glomeromycotina</taxon>
        <taxon>Glomeromycetes</taxon>
        <taxon>Diversisporales</taxon>
        <taxon>Gigasporaceae</taxon>
        <taxon>Gigaspora</taxon>
    </lineage>
</organism>
<feature type="region of interest" description="Disordered" evidence="9">
    <location>
        <begin position="1"/>
        <end position="22"/>
    </location>
</feature>
<feature type="transmembrane region" description="Helical" evidence="10">
    <location>
        <begin position="373"/>
        <end position="391"/>
    </location>
</feature>
<feature type="transmembrane region" description="Helical" evidence="10">
    <location>
        <begin position="462"/>
        <end position="484"/>
    </location>
</feature>
<proteinExistence type="inferred from homology"/>
<evidence type="ECO:0000256" key="10">
    <source>
        <dbReference type="SAM" id="Phobius"/>
    </source>
</evidence>
<feature type="transmembrane region" description="Helical" evidence="10">
    <location>
        <begin position="305"/>
        <end position="330"/>
    </location>
</feature>
<evidence type="ECO:0000256" key="7">
    <source>
        <dbReference type="ARBA" id="ARBA00022989"/>
    </source>
</evidence>
<feature type="transmembrane region" description="Helical" evidence="10">
    <location>
        <begin position="490"/>
        <end position="507"/>
    </location>
</feature>
<protein>
    <submittedName>
        <fullName evidence="11">21624_t:CDS:1</fullName>
    </submittedName>
</protein>
<evidence type="ECO:0000256" key="2">
    <source>
        <dbReference type="ARBA" id="ARBA00008807"/>
    </source>
</evidence>
<feature type="transmembrane region" description="Helical" evidence="10">
    <location>
        <begin position="174"/>
        <end position="194"/>
    </location>
</feature>
<keyword evidence="3" id="KW-0813">Transport</keyword>
<keyword evidence="7 10" id="KW-1133">Transmembrane helix</keyword>
<evidence type="ECO:0000256" key="3">
    <source>
        <dbReference type="ARBA" id="ARBA00022448"/>
    </source>
</evidence>
<feature type="transmembrane region" description="Helical" evidence="10">
    <location>
        <begin position="200"/>
        <end position="222"/>
    </location>
</feature>
<keyword evidence="5" id="KW-0571">Peptide transport</keyword>
<feature type="transmembrane region" description="Helical" evidence="10">
    <location>
        <begin position="234"/>
        <end position="253"/>
    </location>
</feature>
<feature type="transmembrane region" description="Helical" evidence="10">
    <location>
        <begin position="659"/>
        <end position="685"/>
    </location>
</feature>
<dbReference type="EMBL" id="CAJVQB010017697">
    <property type="protein sequence ID" value="CAG8785187.1"/>
    <property type="molecule type" value="Genomic_DNA"/>
</dbReference>
<dbReference type="NCBIfam" id="TIGR00727">
    <property type="entry name" value="ISP4_OPT"/>
    <property type="match status" value="1"/>
</dbReference>
<sequence>MVETKTDDNDKNLGHNDANVKTNDGEKYFNNEKIHDEEQSIEVESELDSVADLVATAVSTNDDPNLPCLTFRFWVLSTFFTALGAAISVFYYFRANVLLYSIFFVILASYIAGKWLEKIFPTKNFRIRNWEFSLNPGPFNYKEHACIAAAANAGGVAAYADIISIQELFYNTKVNFIVGFFLLLSTQMLGYGLAGFLRKYLVRPINMIWPQALVFSTLYNTLHGNSTETKERIRFFYFAFIGIFVWQFVPQYIFPWLSSAAILCLMAPNSNIVKTLGSSYRGAGMLTFSFDWNAIGSINPLYTPWWLLSLILMCKPFKISVWVIGPLLYYNNVFDALKFPFMSTHSFDKDGNTYNQTRVIQSGELDITAYENYSPVFMSAVFAMCYFYYFAQLPATIVHVALFHGKEIWNRYKKTREEEDNEDIHCKMMSIYPEVPYYWYGGIFFVMLIIAMILGETTGAHLPWWGVLLSVVLAVLTVLPIGIINAISNWQIGLNVITEMVCGFILPGRPIANVYFKTYGYMSLYQCLIFVQDLKLGHYMKVPPRSMFTAQIWGTLVGCIINFWTMQLIIDAKRTYLDGTETDPSGQWTAYQSEIFNTASIVWGLIGPARTFGAGSVYNILLWGFLIGFFLPIPFYLLHRKFPKAKFNLVNTPVLLYGLSYFPGASTNFLITGLLVSFLSQFYAFRYKHTWWKKYNYVMSAAFDAGTQIMAIVLFICFTGIAQVQFPTWWGNDPTTQSEHCFDLSG</sequence>
<accession>A0ABN7VNN3</accession>
<reference evidence="11 12" key="1">
    <citation type="submission" date="2021-06" db="EMBL/GenBank/DDBJ databases">
        <authorList>
            <person name="Kallberg Y."/>
            <person name="Tangrot J."/>
            <person name="Rosling A."/>
        </authorList>
    </citation>
    <scope>NUCLEOTIDE SEQUENCE [LARGE SCALE GENOMIC DNA]</scope>
    <source>
        <strain evidence="11 12">120-4 pot B 10/14</strain>
    </source>
</reference>
<dbReference type="Proteomes" id="UP000789901">
    <property type="component" value="Unassembled WGS sequence"/>
</dbReference>
<feature type="transmembrane region" description="Helical" evidence="10">
    <location>
        <begin position="620"/>
        <end position="639"/>
    </location>
</feature>
<evidence type="ECO:0000256" key="1">
    <source>
        <dbReference type="ARBA" id="ARBA00004141"/>
    </source>
</evidence>
<feature type="transmembrane region" description="Helical" evidence="10">
    <location>
        <begin position="437"/>
        <end position="455"/>
    </location>
</feature>
<feature type="transmembrane region" description="Helical" evidence="10">
    <location>
        <begin position="552"/>
        <end position="570"/>
    </location>
</feature>